<dbReference type="Gene3D" id="2.60.40.10">
    <property type="entry name" value="Immunoglobulins"/>
    <property type="match status" value="1"/>
</dbReference>
<evidence type="ECO:0000256" key="2">
    <source>
        <dbReference type="ARBA" id="ARBA00022801"/>
    </source>
</evidence>
<keyword evidence="6" id="KW-1185">Reference proteome</keyword>
<evidence type="ECO:0000259" key="4">
    <source>
        <dbReference type="PROSITE" id="PS51704"/>
    </source>
</evidence>
<dbReference type="InterPro" id="IPR051578">
    <property type="entry name" value="GDPD"/>
</dbReference>
<keyword evidence="2" id="KW-0378">Hydrolase</keyword>
<reference evidence="5" key="1">
    <citation type="submission" date="2020-08" db="EMBL/GenBank/DDBJ databases">
        <title>Genome sequencing and assembly of the red palm weevil Rhynchophorus ferrugineus.</title>
        <authorList>
            <person name="Dias G.B."/>
            <person name="Bergman C.M."/>
            <person name="Manee M."/>
        </authorList>
    </citation>
    <scope>NUCLEOTIDE SEQUENCE</scope>
    <source>
        <strain evidence="5">AA-2017</strain>
        <tissue evidence="5">Whole larva</tissue>
    </source>
</reference>
<dbReference type="InterPro" id="IPR057506">
    <property type="entry name" value="C2_GPCPD1"/>
</dbReference>
<dbReference type="EMBL" id="JAACXV010014549">
    <property type="protein sequence ID" value="KAF7266283.1"/>
    <property type="molecule type" value="Genomic_DNA"/>
</dbReference>
<organism evidence="5 6">
    <name type="scientific">Rhynchophorus ferrugineus</name>
    <name type="common">Red palm weevil</name>
    <name type="synonym">Curculio ferrugineus</name>
    <dbReference type="NCBI Taxonomy" id="354439"/>
    <lineage>
        <taxon>Eukaryota</taxon>
        <taxon>Metazoa</taxon>
        <taxon>Ecdysozoa</taxon>
        <taxon>Arthropoda</taxon>
        <taxon>Hexapoda</taxon>
        <taxon>Insecta</taxon>
        <taxon>Pterygota</taxon>
        <taxon>Neoptera</taxon>
        <taxon>Endopterygota</taxon>
        <taxon>Coleoptera</taxon>
        <taxon>Polyphaga</taxon>
        <taxon>Cucujiformia</taxon>
        <taxon>Curculionidae</taxon>
        <taxon>Dryophthorinae</taxon>
        <taxon>Rhynchophorus</taxon>
    </lineage>
</organism>
<sequence>MQRLFFLEDPNNIAFRRGQGDTSINSESVKSFQYAPRNWLFRVRVPEIRRDETVCVIGDLKELGAWSPEKCIPLQQEEDSDIWSGKIELPDKRKIDYRYCVCVIIESGIQVIVRSWETSLKPRLIDYADISPKMQDEPQIYGDTDQGVHIDRGWLSKETVVQLKLCHNSLTLWRPKYSSRTVFIKVTPVSLRGSSGNLPISMTEALEESLSDTQDNVENAKFAFTEVADLESDDPQFKPQNQFGTEVPTTGMLLFQSTIIFPQNTAYLFDFYIYSSKAEDEEPPYHVGFSYLLPTAFQSSEGNIVLPVTSTKHRPLGEIRIDYLIIGAMANFKCDMQLSYARHWKKTRSGLDVGHRGSGSSFKNKIQNCAEVRENTIASLKNAIDHGADFVEFDVQLSKDLIPIIYHDFHVCISMKKKKDLSEQDMLELPLKELTLEQLKLLKVYHLSEGKSKNQRFFDEDLEEHQPFPTLQQVLETLNPHVGFNIEIKWTMKLEDGTFELYHPTDLNVFLDTILEVVLKYGGDRRIIFSCFNPDICQVLRLKQNKYPVMFLTIGESQIYSKYSDPRCWSIRAAVQYATMIEILGVNVHTEDLLRDPSLVQLPKEAGLIIFCWGDENADPATIKFLKELGLHGVIYDKIHEYSNKEVKESIFLLEARESQRELIQGCQRMQL</sequence>
<dbReference type="CDD" id="cd08607">
    <property type="entry name" value="GDPD_GDE5"/>
    <property type="match status" value="1"/>
</dbReference>
<dbReference type="Pfam" id="PF25329">
    <property type="entry name" value="C2_GDE1"/>
    <property type="match status" value="1"/>
</dbReference>
<dbReference type="PROSITE" id="PS51704">
    <property type="entry name" value="GP_PDE"/>
    <property type="match status" value="1"/>
</dbReference>
<dbReference type="PANTHER" id="PTHR22958:SF1">
    <property type="entry name" value="GLYCEROPHOSPHOCHOLINE PHOSPHODIESTERASE GPCPD1"/>
    <property type="match status" value="1"/>
</dbReference>
<dbReference type="InterPro" id="IPR002044">
    <property type="entry name" value="CBM20"/>
</dbReference>
<evidence type="ECO:0000256" key="1">
    <source>
        <dbReference type="ARBA" id="ARBA00007277"/>
    </source>
</evidence>
<dbReference type="AlphaFoldDB" id="A0A834HRP2"/>
<evidence type="ECO:0000313" key="5">
    <source>
        <dbReference type="EMBL" id="KAF7266283.1"/>
    </source>
</evidence>
<dbReference type="OrthoDB" id="1058301at2759"/>
<comment type="similarity">
    <text evidence="1">Belongs to the glycerophosphoryl diester phosphodiesterase family.</text>
</comment>
<name>A0A834HRP2_RHYFE</name>
<accession>A0A834HRP2</accession>
<evidence type="ECO:0000313" key="6">
    <source>
        <dbReference type="Proteomes" id="UP000625711"/>
    </source>
</evidence>
<comment type="caution">
    <text evidence="5">The sequence shown here is derived from an EMBL/GenBank/DDBJ whole genome shotgun (WGS) entry which is preliminary data.</text>
</comment>
<dbReference type="Proteomes" id="UP000625711">
    <property type="component" value="Unassembled WGS sequence"/>
</dbReference>
<protein>
    <recommendedName>
        <fullName evidence="7">Glycerophosphocholine phosphodiesterase GPCPD1</fullName>
    </recommendedName>
</protein>
<dbReference type="InterPro" id="IPR013783">
    <property type="entry name" value="Ig-like_fold"/>
</dbReference>
<dbReference type="FunFam" id="3.20.20.190:FF:000032">
    <property type="entry name" value="Glycerophosphoryl diester phosphodiesterase, putative"/>
    <property type="match status" value="1"/>
</dbReference>
<dbReference type="InterPro" id="IPR030395">
    <property type="entry name" value="GP_PDE_dom"/>
</dbReference>
<dbReference type="GO" id="GO:0047389">
    <property type="term" value="F:glycerophosphocholine phosphodiesterase activity"/>
    <property type="evidence" value="ECO:0007669"/>
    <property type="project" value="TreeGrafter"/>
</dbReference>
<dbReference type="SUPFAM" id="SSF49452">
    <property type="entry name" value="Starch-binding domain-like"/>
    <property type="match status" value="1"/>
</dbReference>
<dbReference type="InterPro" id="IPR017946">
    <property type="entry name" value="PLC-like_Pdiesterase_TIM-brl"/>
</dbReference>
<dbReference type="PROSITE" id="PS51166">
    <property type="entry name" value="CBM20"/>
    <property type="match status" value="1"/>
</dbReference>
<dbReference type="InterPro" id="IPR013784">
    <property type="entry name" value="Carb-bd-like_fold"/>
</dbReference>
<dbReference type="GO" id="GO:0046475">
    <property type="term" value="P:glycerophospholipid catabolic process"/>
    <property type="evidence" value="ECO:0007669"/>
    <property type="project" value="TreeGrafter"/>
</dbReference>
<gene>
    <name evidence="5" type="ORF">GWI33_020315</name>
</gene>
<feature type="domain" description="GP-PDE" evidence="4">
    <location>
        <begin position="350"/>
        <end position="646"/>
    </location>
</feature>
<dbReference type="Gene3D" id="3.20.20.190">
    <property type="entry name" value="Phosphatidylinositol (PI) phosphodiesterase"/>
    <property type="match status" value="1"/>
</dbReference>
<dbReference type="SUPFAM" id="SSF51695">
    <property type="entry name" value="PLC-like phosphodiesterases"/>
    <property type="match status" value="1"/>
</dbReference>
<evidence type="ECO:0008006" key="7">
    <source>
        <dbReference type="Google" id="ProtNLM"/>
    </source>
</evidence>
<dbReference type="SMART" id="SM01065">
    <property type="entry name" value="CBM_2"/>
    <property type="match status" value="1"/>
</dbReference>
<feature type="domain" description="CBM20" evidence="3">
    <location>
        <begin position="31"/>
        <end position="143"/>
    </location>
</feature>
<dbReference type="PANTHER" id="PTHR22958">
    <property type="entry name" value="GLYCEROPHOSPHORYL DIESTER PHOSPHODIESTERASE"/>
    <property type="match status" value="1"/>
</dbReference>
<proteinExistence type="inferred from homology"/>
<dbReference type="Pfam" id="PF00686">
    <property type="entry name" value="CBM_20"/>
    <property type="match status" value="1"/>
</dbReference>
<evidence type="ECO:0000259" key="3">
    <source>
        <dbReference type="PROSITE" id="PS51166"/>
    </source>
</evidence>
<dbReference type="Pfam" id="PF03009">
    <property type="entry name" value="GDPD"/>
    <property type="match status" value="1"/>
</dbReference>
<dbReference type="GO" id="GO:2001070">
    <property type="term" value="F:starch binding"/>
    <property type="evidence" value="ECO:0007669"/>
    <property type="project" value="InterPro"/>
</dbReference>